<name>A5BWI5_VITVI</name>
<dbReference type="AlphaFoldDB" id="A5BWI5"/>
<protein>
    <submittedName>
        <fullName evidence="1">Uncharacterized protein</fullName>
    </submittedName>
</protein>
<gene>
    <name evidence="1" type="ORF">VITISV_009939</name>
</gene>
<accession>A5BWI5</accession>
<reference evidence="1" key="1">
    <citation type="journal article" date="2007" name="PLoS ONE">
        <title>The first genome sequence of an elite grapevine cultivar (Pinot noir Vitis vinifera L.): coping with a highly heterozygous genome.</title>
        <authorList>
            <person name="Velasco R."/>
            <person name="Zharkikh A."/>
            <person name="Troggio M."/>
            <person name="Cartwright D.A."/>
            <person name="Cestaro A."/>
            <person name="Pruss D."/>
            <person name="Pindo M."/>
            <person name="FitzGerald L.M."/>
            <person name="Vezzulli S."/>
            <person name="Reid J."/>
            <person name="Malacarne G."/>
            <person name="Iliev D."/>
            <person name="Coppola G."/>
            <person name="Wardell B."/>
            <person name="Micheletti D."/>
            <person name="Macalma T."/>
            <person name="Facci M."/>
            <person name="Mitchell J.T."/>
            <person name="Perazzolli M."/>
            <person name="Eldredge G."/>
            <person name="Gatto P."/>
            <person name="Oyzerski R."/>
            <person name="Moretto M."/>
            <person name="Gutin N."/>
            <person name="Stefanini M."/>
            <person name="Chen Y."/>
            <person name="Segala C."/>
            <person name="Davenport C."/>
            <person name="Dematte L."/>
            <person name="Mraz A."/>
            <person name="Battilana J."/>
            <person name="Stormo K."/>
            <person name="Costa F."/>
            <person name="Tao Q."/>
            <person name="Si-Ammour A."/>
            <person name="Harkins T."/>
            <person name="Lackey A."/>
            <person name="Perbost C."/>
            <person name="Taillon B."/>
            <person name="Stella A."/>
            <person name="Solovyev V."/>
            <person name="Fawcett J.A."/>
            <person name="Sterck L."/>
            <person name="Vandepoele K."/>
            <person name="Grando S.M."/>
            <person name="Toppo S."/>
            <person name="Moser C."/>
            <person name="Lanchbury J."/>
            <person name="Bogden R."/>
            <person name="Skolnick M."/>
            <person name="Sgaramella V."/>
            <person name="Bhatnagar S.K."/>
            <person name="Fontana P."/>
            <person name="Gutin A."/>
            <person name="Van de Peer Y."/>
            <person name="Salamini F."/>
            <person name="Viola R."/>
        </authorList>
    </citation>
    <scope>NUCLEOTIDE SEQUENCE</scope>
</reference>
<evidence type="ECO:0000313" key="1">
    <source>
        <dbReference type="EMBL" id="CAN83654.1"/>
    </source>
</evidence>
<sequence length="159" mass="18447">MAPFDSGFDPRQRRHLIRAHLESNLPFLGYFLAKELHEWLNTRRKWKFRHKNLKKNIPKCRSQISGSTKDHFAGENEVYEISQTSKKGCEITSQQKAGSAPLRSWLSSCGVWLPSRRETSREIQSTVQKGCKIIPKQRVIPQHFAKSFLQLGAVIFQRL</sequence>
<proteinExistence type="predicted"/>
<organism evidence="1">
    <name type="scientific">Vitis vinifera</name>
    <name type="common">Grape</name>
    <dbReference type="NCBI Taxonomy" id="29760"/>
    <lineage>
        <taxon>Eukaryota</taxon>
        <taxon>Viridiplantae</taxon>
        <taxon>Streptophyta</taxon>
        <taxon>Embryophyta</taxon>
        <taxon>Tracheophyta</taxon>
        <taxon>Spermatophyta</taxon>
        <taxon>Magnoliopsida</taxon>
        <taxon>eudicotyledons</taxon>
        <taxon>Gunneridae</taxon>
        <taxon>Pentapetalae</taxon>
        <taxon>rosids</taxon>
        <taxon>Vitales</taxon>
        <taxon>Vitaceae</taxon>
        <taxon>Viteae</taxon>
        <taxon>Vitis</taxon>
    </lineage>
</organism>
<dbReference type="EMBL" id="AM473692">
    <property type="protein sequence ID" value="CAN83654.1"/>
    <property type="molecule type" value="Genomic_DNA"/>
</dbReference>